<accession>A0A9W8UTB2</accession>
<dbReference type="RefSeq" id="XP_056060225.1">
    <property type="nucleotide sequence ID" value="XM_056191958.1"/>
</dbReference>
<dbReference type="KEGG" id="amus:LMH87_006947"/>
<evidence type="ECO:0000256" key="4">
    <source>
        <dbReference type="ARBA" id="ARBA00022448"/>
    </source>
</evidence>
<dbReference type="InterPro" id="IPR000253">
    <property type="entry name" value="FHA_dom"/>
</dbReference>
<evidence type="ECO:0000256" key="8">
    <source>
        <dbReference type="ARBA" id="ARBA00022777"/>
    </source>
</evidence>
<dbReference type="Pfam" id="PF00498">
    <property type="entry name" value="FHA"/>
    <property type="match status" value="1"/>
</dbReference>
<sequence length="654" mass="73062">MDTNNAIARLYALPRSRFFVETKEGTITLSRFEEMPRQNLPMAAQFEWHAGLTTLTPQDYTDTPKESQCDQYIPISFDKLPKTSHGLIFGCDKASDVRLPDTGCISRFHFSIGFDDQRRLIVKDLNSLNGTQVTFGDKGKGVRRKFQWLVGGINDLSREQIVIRVSDELSLWLVHENHGIREAEHRDKVDRFRRGAQDSGSLQLRIHCRVQSQLGLRRGKKPPSTAQDDAIHLLKKLGNGSSGTATYRWNVSTGEEVVLKQPLADFREDTWMQEAEIMNQLRHENILRLIDSDFSSIPTLYLEYCPGGTLSDIENQLSAGEILEVLQQSLAGLSFAHGLGVAHRDLKPENILVLSRNPLQIKIADFGLAKNIARLQTWCGTPDFMAPEIWTDKGYTGAVDIWALGALVYELLFGYLFMSRDPTAPGNCDDYCQAIVRRLNCYLAIHSGTMAEFVAKYMLQVIPENRLSAARCHVLAMALPPPSDRIQRPQSSYFATTYSTTDYSSGNDTWSTFNGAATDDESRTITALSSQTFASGYTDTRSPLFGTSTGHESLTVTSLGSPTVNSGYTSAAPTARRAAHEDMHSWSDDCSVDWHQGNTPRQTRDWSADDSENFSFCSQSPKVCQSSEEPFEGWKLPVNWSEGDTVTTDNSPED</sequence>
<dbReference type="InterPro" id="IPR011009">
    <property type="entry name" value="Kinase-like_dom_sf"/>
</dbReference>
<evidence type="ECO:0000259" key="17">
    <source>
        <dbReference type="PROSITE" id="PS50011"/>
    </source>
</evidence>
<evidence type="ECO:0000259" key="16">
    <source>
        <dbReference type="PROSITE" id="PS50006"/>
    </source>
</evidence>
<feature type="domain" description="FHA" evidence="16">
    <location>
        <begin position="87"/>
        <end position="134"/>
    </location>
</feature>
<dbReference type="InterPro" id="IPR045269">
    <property type="entry name" value="Atg1-like"/>
</dbReference>
<keyword evidence="7" id="KW-0547">Nucleotide-binding</keyword>
<evidence type="ECO:0000256" key="5">
    <source>
        <dbReference type="ARBA" id="ARBA00022527"/>
    </source>
</evidence>
<dbReference type="InterPro" id="IPR008984">
    <property type="entry name" value="SMAD_FHA_dom_sf"/>
</dbReference>
<dbReference type="GeneID" id="80894106"/>
<evidence type="ECO:0000256" key="1">
    <source>
        <dbReference type="ARBA" id="ARBA00004623"/>
    </source>
</evidence>
<dbReference type="AlphaFoldDB" id="A0A9W8UTB2"/>
<dbReference type="CDD" id="cd00060">
    <property type="entry name" value="FHA"/>
    <property type="match status" value="1"/>
</dbReference>
<evidence type="ECO:0000256" key="10">
    <source>
        <dbReference type="ARBA" id="ARBA00022927"/>
    </source>
</evidence>
<evidence type="ECO:0000256" key="14">
    <source>
        <dbReference type="ARBA" id="ARBA00048679"/>
    </source>
</evidence>
<feature type="region of interest" description="Disordered" evidence="15">
    <location>
        <begin position="635"/>
        <end position="654"/>
    </location>
</feature>
<protein>
    <recommendedName>
        <fullName evidence="3">non-specific serine/threonine protein kinase</fullName>
        <ecNumber evidence="3">2.7.11.1</ecNumber>
    </recommendedName>
    <alternativeName>
        <fullName evidence="12">Autophagy-related protein 1</fullName>
    </alternativeName>
</protein>
<keyword evidence="9" id="KW-0067">ATP-binding</keyword>
<keyword evidence="6" id="KW-0808">Transferase</keyword>
<gene>
    <name evidence="18" type="ORF">LMH87_006947</name>
</gene>
<dbReference type="PROSITE" id="PS50006">
    <property type="entry name" value="FHA_DOMAIN"/>
    <property type="match status" value="1"/>
</dbReference>
<feature type="domain" description="Protein kinase" evidence="17">
    <location>
        <begin position="231"/>
        <end position="476"/>
    </location>
</feature>
<keyword evidence="19" id="KW-1185">Reference proteome</keyword>
<dbReference type="SMART" id="SM00220">
    <property type="entry name" value="S_TKc"/>
    <property type="match status" value="1"/>
</dbReference>
<keyword evidence="10" id="KW-0653">Protein transport</keyword>
<dbReference type="GO" id="GO:0000045">
    <property type="term" value="P:autophagosome assembly"/>
    <property type="evidence" value="ECO:0007669"/>
    <property type="project" value="TreeGrafter"/>
</dbReference>
<evidence type="ECO:0000256" key="9">
    <source>
        <dbReference type="ARBA" id="ARBA00022840"/>
    </source>
</evidence>
<reference evidence="18" key="1">
    <citation type="journal article" date="2023" name="Access Microbiol">
        <title>De-novo genome assembly for Akanthomyces muscarius, a biocontrol agent of insect agricultural pests.</title>
        <authorList>
            <person name="Erdos Z."/>
            <person name="Studholme D.J."/>
            <person name="Raymond B."/>
            <person name="Sharma M."/>
        </authorList>
    </citation>
    <scope>NUCLEOTIDE SEQUENCE</scope>
    <source>
        <strain evidence="18">Ve6</strain>
    </source>
</reference>
<evidence type="ECO:0000256" key="3">
    <source>
        <dbReference type="ARBA" id="ARBA00012513"/>
    </source>
</evidence>
<dbReference type="EC" id="2.7.11.1" evidence="3"/>
<dbReference type="PANTHER" id="PTHR24348:SF22">
    <property type="entry name" value="NON-SPECIFIC SERINE_THREONINE PROTEIN KINASE"/>
    <property type="match status" value="1"/>
</dbReference>
<dbReference type="PANTHER" id="PTHR24348">
    <property type="entry name" value="SERINE/THREONINE-PROTEIN KINASE UNC-51-RELATED"/>
    <property type="match status" value="1"/>
</dbReference>
<dbReference type="GO" id="GO:0005829">
    <property type="term" value="C:cytosol"/>
    <property type="evidence" value="ECO:0007669"/>
    <property type="project" value="TreeGrafter"/>
</dbReference>
<dbReference type="Gene3D" id="2.60.200.20">
    <property type="match status" value="1"/>
</dbReference>
<dbReference type="GO" id="GO:0005776">
    <property type="term" value="C:autophagosome"/>
    <property type="evidence" value="ECO:0007669"/>
    <property type="project" value="TreeGrafter"/>
</dbReference>
<keyword evidence="5" id="KW-0723">Serine/threonine-protein kinase</keyword>
<dbReference type="SUPFAM" id="SSF56112">
    <property type="entry name" value="Protein kinase-like (PK-like)"/>
    <property type="match status" value="1"/>
</dbReference>
<evidence type="ECO:0000256" key="7">
    <source>
        <dbReference type="ARBA" id="ARBA00022741"/>
    </source>
</evidence>
<dbReference type="Pfam" id="PF00069">
    <property type="entry name" value="Pkinase"/>
    <property type="match status" value="1"/>
</dbReference>
<proteinExistence type="inferred from homology"/>
<name>A0A9W8UTB2_AKAMU</name>
<feature type="compositionally biased region" description="Polar residues" evidence="15">
    <location>
        <begin position="642"/>
        <end position="654"/>
    </location>
</feature>
<comment type="subcellular location">
    <subcellularLocation>
        <location evidence="1">Preautophagosomal structure membrane</location>
        <topology evidence="1">Peripheral membrane protein</topology>
    </subcellularLocation>
</comment>
<dbReference type="GO" id="GO:0015031">
    <property type="term" value="P:protein transport"/>
    <property type="evidence" value="ECO:0007669"/>
    <property type="project" value="UniProtKB-KW"/>
</dbReference>
<evidence type="ECO:0000256" key="2">
    <source>
        <dbReference type="ARBA" id="ARBA00005575"/>
    </source>
</evidence>
<dbReference type="EMBL" id="JAJHUN010000001">
    <property type="protein sequence ID" value="KAJ4165310.1"/>
    <property type="molecule type" value="Genomic_DNA"/>
</dbReference>
<dbReference type="PROSITE" id="PS00108">
    <property type="entry name" value="PROTEIN_KINASE_ST"/>
    <property type="match status" value="1"/>
</dbReference>
<keyword evidence="8" id="KW-0418">Kinase</keyword>
<dbReference type="GO" id="GO:0034045">
    <property type="term" value="C:phagophore assembly site membrane"/>
    <property type="evidence" value="ECO:0007669"/>
    <property type="project" value="UniProtKB-SubCell"/>
</dbReference>
<dbReference type="PROSITE" id="PS50011">
    <property type="entry name" value="PROTEIN_KINASE_DOM"/>
    <property type="match status" value="1"/>
</dbReference>
<dbReference type="Proteomes" id="UP001144673">
    <property type="component" value="Chromosome 1"/>
</dbReference>
<evidence type="ECO:0000313" key="19">
    <source>
        <dbReference type="Proteomes" id="UP001144673"/>
    </source>
</evidence>
<keyword evidence="11" id="KW-0072">Autophagy</keyword>
<organism evidence="18 19">
    <name type="scientific">Akanthomyces muscarius</name>
    <name type="common">Entomopathogenic fungus</name>
    <name type="synonym">Lecanicillium muscarium</name>
    <dbReference type="NCBI Taxonomy" id="2231603"/>
    <lineage>
        <taxon>Eukaryota</taxon>
        <taxon>Fungi</taxon>
        <taxon>Dikarya</taxon>
        <taxon>Ascomycota</taxon>
        <taxon>Pezizomycotina</taxon>
        <taxon>Sordariomycetes</taxon>
        <taxon>Hypocreomycetidae</taxon>
        <taxon>Hypocreales</taxon>
        <taxon>Cordycipitaceae</taxon>
        <taxon>Akanthomyces</taxon>
    </lineage>
</organism>
<comment type="catalytic activity">
    <reaction evidence="14">
        <text>L-seryl-[protein] + ATP = O-phospho-L-seryl-[protein] + ADP + H(+)</text>
        <dbReference type="Rhea" id="RHEA:17989"/>
        <dbReference type="Rhea" id="RHEA-COMP:9863"/>
        <dbReference type="Rhea" id="RHEA-COMP:11604"/>
        <dbReference type="ChEBI" id="CHEBI:15378"/>
        <dbReference type="ChEBI" id="CHEBI:29999"/>
        <dbReference type="ChEBI" id="CHEBI:30616"/>
        <dbReference type="ChEBI" id="CHEBI:83421"/>
        <dbReference type="ChEBI" id="CHEBI:456216"/>
        <dbReference type="EC" id="2.7.11.1"/>
    </reaction>
</comment>
<dbReference type="GO" id="GO:0010506">
    <property type="term" value="P:regulation of autophagy"/>
    <property type="evidence" value="ECO:0007669"/>
    <property type="project" value="InterPro"/>
</dbReference>
<dbReference type="GO" id="GO:0004674">
    <property type="term" value="F:protein serine/threonine kinase activity"/>
    <property type="evidence" value="ECO:0007669"/>
    <property type="project" value="UniProtKB-KW"/>
</dbReference>
<evidence type="ECO:0000256" key="13">
    <source>
        <dbReference type="ARBA" id="ARBA00047899"/>
    </source>
</evidence>
<evidence type="ECO:0000256" key="15">
    <source>
        <dbReference type="SAM" id="MobiDB-lite"/>
    </source>
</evidence>
<dbReference type="InterPro" id="IPR000719">
    <property type="entry name" value="Prot_kinase_dom"/>
</dbReference>
<evidence type="ECO:0000256" key="6">
    <source>
        <dbReference type="ARBA" id="ARBA00022679"/>
    </source>
</evidence>
<evidence type="ECO:0000313" key="18">
    <source>
        <dbReference type="EMBL" id="KAJ4165310.1"/>
    </source>
</evidence>
<dbReference type="SMART" id="SM00240">
    <property type="entry name" value="FHA"/>
    <property type="match status" value="1"/>
</dbReference>
<comment type="caution">
    <text evidence="18">The sequence shown here is derived from an EMBL/GenBank/DDBJ whole genome shotgun (WGS) entry which is preliminary data.</text>
</comment>
<evidence type="ECO:0000256" key="11">
    <source>
        <dbReference type="ARBA" id="ARBA00023006"/>
    </source>
</evidence>
<comment type="similarity">
    <text evidence="2">Belongs to the protein kinase superfamily. CAMK Ser/Thr protein kinase family. CHEK2 subfamily.</text>
</comment>
<keyword evidence="4" id="KW-0813">Transport</keyword>
<dbReference type="InterPro" id="IPR008271">
    <property type="entry name" value="Ser/Thr_kinase_AS"/>
</dbReference>
<dbReference type="GO" id="GO:0005524">
    <property type="term" value="F:ATP binding"/>
    <property type="evidence" value="ECO:0007669"/>
    <property type="project" value="UniProtKB-KW"/>
</dbReference>
<dbReference type="SUPFAM" id="SSF49879">
    <property type="entry name" value="SMAD/FHA domain"/>
    <property type="match status" value="1"/>
</dbReference>
<comment type="catalytic activity">
    <reaction evidence="13">
        <text>L-threonyl-[protein] + ATP = O-phospho-L-threonyl-[protein] + ADP + H(+)</text>
        <dbReference type="Rhea" id="RHEA:46608"/>
        <dbReference type="Rhea" id="RHEA-COMP:11060"/>
        <dbReference type="Rhea" id="RHEA-COMP:11605"/>
        <dbReference type="ChEBI" id="CHEBI:15378"/>
        <dbReference type="ChEBI" id="CHEBI:30013"/>
        <dbReference type="ChEBI" id="CHEBI:30616"/>
        <dbReference type="ChEBI" id="CHEBI:61977"/>
        <dbReference type="ChEBI" id="CHEBI:456216"/>
        <dbReference type="EC" id="2.7.11.1"/>
    </reaction>
</comment>
<evidence type="ECO:0000256" key="12">
    <source>
        <dbReference type="ARBA" id="ARBA00030237"/>
    </source>
</evidence>
<dbReference type="Gene3D" id="1.10.510.10">
    <property type="entry name" value="Transferase(Phosphotransferase) domain 1"/>
    <property type="match status" value="1"/>
</dbReference>